<evidence type="ECO:0000313" key="2">
    <source>
        <dbReference type="EMBL" id="PLW26972.1"/>
    </source>
</evidence>
<keyword evidence="3" id="KW-1185">Reference proteome</keyword>
<accession>A0A2N5TNB5</accession>
<sequence>MIGPVTKRKHGDVLPAGHHRFATQSAYQPAYHVAKSENRPSHQSDNPPAHHVIATQSDNPPTHHIATQSNCACG</sequence>
<comment type="caution">
    <text evidence="2">The sequence shown here is derived from an EMBL/GenBank/DDBJ whole genome shotgun (WGS) entry which is preliminary data.</text>
</comment>
<organism evidence="2 3">
    <name type="scientific">Puccinia coronata f. sp. avenae</name>
    <dbReference type="NCBI Taxonomy" id="200324"/>
    <lineage>
        <taxon>Eukaryota</taxon>
        <taxon>Fungi</taxon>
        <taxon>Dikarya</taxon>
        <taxon>Basidiomycota</taxon>
        <taxon>Pucciniomycotina</taxon>
        <taxon>Pucciniomycetes</taxon>
        <taxon>Pucciniales</taxon>
        <taxon>Pucciniaceae</taxon>
        <taxon>Puccinia</taxon>
    </lineage>
</organism>
<dbReference type="Proteomes" id="UP000235388">
    <property type="component" value="Unassembled WGS sequence"/>
</dbReference>
<protein>
    <submittedName>
        <fullName evidence="2">Uncharacterized protein</fullName>
    </submittedName>
</protein>
<evidence type="ECO:0000256" key="1">
    <source>
        <dbReference type="SAM" id="MobiDB-lite"/>
    </source>
</evidence>
<feature type="compositionally biased region" description="Polar residues" evidence="1">
    <location>
        <begin position="54"/>
        <end position="74"/>
    </location>
</feature>
<reference evidence="2 3" key="1">
    <citation type="submission" date="2017-11" db="EMBL/GenBank/DDBJ databases">
        <title>De novo assembly and phasing of dikaryotic genomes from two isolates of Puccinia coronata f. sp. avenae, the causal agent of oat crown rust.</title>
        <authorList>
            <person name="Miller M.E."/>
            <person name="Zhang Y."/>
            <person name="Omidvar V."/>
            <person name="Sperschneider J."/>
            <person name="Schwessinger B."/>
            <person name="Raley C."/>
            <person name="Palmer J.M."/>
            <person name="Garnica D."/>
            <person name="Upadhyaya N."/>
            <person name="Rathjen J."/>
            <person name="Taylor J.M."/>
            <person name="Park R.F."/>
            <person name="Dodds P.N."/>
            <person name="Hirsch C.D."/>
            <person name="Kianian S.F."/>
            <person name="Figueroa M."/>
        </authorList>
    </citation>
    <scope>NUCLEOTIDE SEQUENCE [LARGE SCALE GENOMIC DNA]</scope>
    <source>
        <strain evidence="2">12NC29</strain>
    </source>
</reference>
<dbReference type="AlphaFoldDB" id="A0A2N5TNB5"/>
<dbReference type="EMBL" id="PGCJ01000511">
    <property type="protein sequence ID" value="PLW26972.1"/>
    <property type="molecule type" value="Genomic_DNA"/>
</dbReference>
<gene>
    <name evidence="2" type="ORF">PCANC_26901</name>
</gene>
<evidence type="ECO:0000313" key="3">
    <source>
        <dbReference type="Proteomes" id="UP000235388"/>
    </source>
</evidence>
<name>A0A2N5TNB5_9BASI</name>
<proteinExistence type="predicted"/>
<feature type="region of interest" description="Disordered" evidence="1">
    <location>
        <begin position="32"/>
        <end position="74"/>
    </location>
</feature>